<sequence length="138" mass="15039">MHLSDEVFTAAGFMVGRLESTQRPVSAEVIREWCGTAGRITVRPVIDLNGAVHVEQYEVPDRLKQRSRWTDPRCVYPHCNRPADRCDCDHIQPFEQGGATCSCNLPRSAVATTGSRPMAPSSIAGSDRVPTSGSSRPG</sequence>
<keyword evidence="3" id="KW-1185">Reference proteome</keyword>
<dbReference type="CDD" id="cd00085">
    <property type="entry name" value="HNHc"/>
    <property type="match status" value="1"/>
</dbReference>
<dbReference type="Proteomes" id="UP001500621">
    <property type="component" value="Unassembled WGS sequence"/>
</dbReference>
<organism evidence="2 3">
    <name type="scientific">Nocardioides nanhaiensis</name>
    <dbReference type="NCBI Taxonomy" id="1476871"/>
    <lineage>
        <taxon>Bacteria</taxon>
        <taxon>Bacillati</taxon>
        <taxon>Actinomycetota</taxon>
        <taxon>Actinomycetes</taxon>
        <taxon>Propionibacteriales</taxon>
        <taxon>Nocardioidaceae</taxon>
        <taxon>Nocardioides</taxon>
    </lineage>
</organism>
<accession>A0ABP8VT53</accession>
<name>A0ABP8VT53_9ACTN</name>
<comment type="caution">
    <text evidence="2">The sequence shown here is derived from an EMBL/GenBank/DDBJ whole genome shotgun (WGS) entry which is preliminary data.</text>
</comment>
<dbReference type="InterPro" id="IPR003615">
    <property type="entry name" value="HNH_nuc"/>
</dbReference>
<feature type="region of interest" description="Disordered" evidence="1">
    <location>
        <begin position="112"/>
        <end position="138"/>
    </location>
</feature>
<protein>
    <recommendedName>
        <fullName evidence="4">HNH endonuclease</fullName>
    </recommendedName>
</protein>
<dbReference type="EMBL" id="BAABIM010000001">
    <property type="protein sequence ID" value="GAA4670194.1"/>
    <property type="molecule type" value="Genomic_DNA"/>
</dbReference>
<evidence type="ECO:0000313" key="3">
    <source>
        <dbReference type="Proteomes" id="UP001500621"/>
    </source>
</evidence>
<reference evidence="3" key="1">
    <citation type="journal article" date="2019" name="Int. J. Syst. Evol. Microbiol.">
        <title>The Global Catalogue of Microorganisms (GCM) 10K type strain sequencing project: providing services to taxonomists for standard genome sequencing and annotation.</title>
        <authorList>
            <consortium name="The Broad Institute Genomics Platform"/>
            <consortium name="The Broad Institute Genome Sequencing Center for Infectious Disease"/>
            <person name="Wu L."/>
            <person name="Ma J."/>
        </authorList>
    </citation>
    <scope>NUCLEOTIDE SEQUENCE [LARGE SCALE GENOMIC DNA]</scope>
    <source>
        <strain evidence="3">JCM 18127</strain>
    </source>
</reference>
<evidence type="ECO:0000256" key="1">
    <source>
        <dbReference type="SAM" id="MobiDB-lite"/>
    </source>
</evidence>
<feature type="compositionally biased region" description="Polar residues" evidence="1">
    <location>
        <begin position="129"/>
        <end position="138"/>
    </location>
</feature>
<proteinExistence type="predicted"/>
<evidence type="ECO:0000313" key="2">
    <source>
        <dbReference type="EMBL" id="GAA4670194.1"/>
    </source>
</evidence>
<evidence type="ECO:0008006" key="4">
    <source>
        <dbReference type="Google" id="ProtNLM"/>
    </source>
</evidence>
<gene>
    <name evidence="2" type="ORF">GCM10023226_03440</name>
</gene>